<feature type="region of interest" description="Disordered" evidence="1">
    <location>
        <begin position="282"/>
        <end position="306"/>
    </location>
</feature>
<dbReference type="Gene3D" id="1.25.40.10">
    <property type="entry name" value="Tetratricopeptide repeat domain"/>
    <property type="match status" value="2"/>
</dbReference>
<proteinExistence type="predicted"/>
<sequence>MRLRRHDTSCEVQVNTQLFAAAPRPHISARKGAIPQRCSRVGALLLIAGLLLPAQSSYGMSWNWAPIADTAATTVAGKQSKSSQPAGERLRLTLDSPGQVHRLLRTGNTLLLYLDDPSATLERSGAAPSAGALLDSIGLSNGQLRITLSPKAVNHVMRRSSPSELDIEIFAAGPQKGENSSRLDAAGVPVGNASADSEGQGASFAVNLPADAAVGFLQKAQKLLGDVQQGAAGLLDAGKAKLADLSLKFTSLGSTKTAEAAEVPQAAGSAGNRAVTLDGQSLMSRVNPGGPENWPDSKGLSTSIPSNVPVAAPATAATSAPAVPVAPASQPGTQPATQPVTRPAAQPAPAPQNGVQRAVPPAAQPQAQPAPQPVQQVVPQAIPQPALQPASQPAPQPAPQVKAAPAQQPAPAAASAPAPVAGQAKPNGAGGNVSGKVSDNVVGLPHAEEKGGHGAAAPKEEPRPVVYVDEQGNPVAKPADPEKMMDEAERLIKERKFVEALPQLEKLKEMPTISADMRLKTLYYISDCVWARYADNPLAGFEPIVSATSEAMNFDLRSPRVPEALLRLGLVNVNVGNLVDAGGYIVAMYRRYPDYPGVAQGFTALGKAQLKRRMDAQAEQSFAIVLDKYPESSFLQEASVGLAQALNNQRKYTNAQVILDFISKRWPRYYIEDPTFLFLQGANDEALDKPVAALTLYWLYYNLVPGQKGNDDLLLKMGDMYTRLGNKSGAEFLYSYLTRHFAGTHAANMASLRLAEGGIYDSPINYEAMTQVFARAASGNLPKVYANLAAASRTAPESVLARLKEAMWLYWSKRYTEAMGKAADFIDGYPENANVAQARDIIWLAFQKELANSMAEKNYGRILILWNGFPLVRERYGAIDPRMRYALAQGLLERGETEQALGMLAEFLKSPMDPQYGEATFTEFFNRYLQAGAWAKILDLGKLVATWPLNPQLRNQLDYAMALSAQNLNLNGAALAMWQKLAERQDIPLYQRAYATYFLARDAEQRKDIRNSYTLNRKVIDLFTQLQNERSDKADPQRIKDAILSLMDICEVGNRVPEALEWLARYNAFVPKESPEYPGLRFREARLYRKLGDATRAQALLEDIVRNYADSPFAKAATAELHTFEVSRDLQNYLPGGAGSQAAPAAKPAAP</sequence>
<accession>A0A644V115</accession>
<protein>
    <submittedName>
        <fullName evidence="2">Uncharacterized protein</fullName>
    </submittedName>
</protein>
<reference evidence="2" key="1">
    <citation type="submission" date="2019-08" db="EMBL/GenBank/DDBJ databases">
        <authorList>
            <person name="Kucharzyk K."/>
            <person name="Murdoch R.W."/>
            <person name="Higgins S."/>
            <person name="Loffler F."/>
        </authorList>
    </citation>
    <scope>NUCLEOTIDE SEQUENCE</scope>
</reference>
<dbReference type="SUPFAM" id="SSF48452">
    <property type="entry name" value="TPR-like"/>
    <property type="match status" value="1"/>
</dbReference>
<evidence type="ECO:0000313" key="2">
    <source>
        <dbReference type="EMBL" id="MPL85030.1"/>
    </source>
</evidence>
<feature type="compositionally biased region" description="Low complexity" evidence="1">
    <location>
        <begin position="399"/>
        <end position="424"/>
    </location>
</feature>
<feature type="compositionally biased region" description="Low complexity" evidence="1">
    <location>
        <begin position="321"/>
        <end position="391"/>
    </location>
</feature>
<organism evidence="2">
    <name type="scientific">bioreactor metagenome</name>
    <dbReference type="NCBI Taxonomy" id="1076179"/>
    <lineage>
        <taxon>unclassified sequences</taxon>
        <taxon>metagenomes</taxon>
        <taxon>ecological metagenomes</taxon>
    </lineage>
</organism>
<evidence type="ECO:0000256" key="1">
    <source>
        <dbReference type="SAM" id="MobiDB-lite"/>
    </source>
</evidence>
<comment type="caution">
    <text evidence="2">The sequence shown here is derived from an EMBL/GenBank/DDBJ whole genome shotgun (WGS) entry which is preliminary data.</text>
</comment>
<gene>
    <name evidence="2" type="ORF">SDC9_30996</name>
</gene>
<dbReference type="AlphaFoldDB" id="A0A644V115"/>
<name>A0A644V115_9ZZZZ</name>
<dbReference type="InterPro" id="IPR019734">
    <property type="entry name" value="TPR_rpt"/>
</dbReference>
<dbReference type="Pfam" id="PF13174">
    <property type="entry name" value="TPR_6"/>
    <property type="match status" value="2"/>
</dbReference>
<feature type="region of interest" description="Disordered" evidence="1">
    <location>
        <begin position="321"/>
        <end position="463"/>
    </location>
</feature>
<feature type="compositionally biased region" description="Basic and acidic residues" evidence="1">
    <location>
        <begin position="446"/>
        <end position="463"/>
    </location>
</feature>
<dbReference type="InterPro" id="IPR011990">
    <property type="entry name" value="TPR-like_helical_dom_sf"/>
</dbReference>
<dbReference type="EMBL" id="VSSQ01000199">
    <property type="protein sequence ID" value="MPL85030.1"/>
    <property type="molecule type" value="Genomic_DNA"/>
</dbReference>